<proteinExistence type="predicted"/>
<protein>
    <submittedName>
        <fullName evidence="2">Peptidase_M3 domain-containing protein</fullName>
    </submittedName>
</protein>
<evidence type="ECO:0000313" key="2">
    <source>
        <dbReference type="WBParaSite" id="BXY_1365800.1"/>
    </source>
</evidence>
<dbReference type="AlphaFoldDB" id="A0A1I7SKS7"/>
<organism evidence="1 2">
    <name type="scientific">Bursaphelenchus xylophilus</name>
    <name type="common">Pinewood nematode worm</name>
    <name type="synonym">Aphelenchoides xylophilus</name>
    <dbReference type="NCBI Taxonomy" id="6326"/>
    <lineage>
        <taxon>Eukaryota</taxon>
        <taxon>Metazoa</taxon>
        <taxon>Ecdysozoa</taxon>
        <taxon>Nematoda</taxon>
        <taxon>Chromadorea</taxon>
        <taxon>Rhabditida</taxon>
        <taxon>Tylenchina</taxon>
        <taxon>Tylenchomorpha</taxon>
        <taxon>Aphelenchoidea</taxon>
        <taxon>Aphelenchoididae</taxon>
        <taxon>Bursaphelenchus</taxon>
    </lineage>
</organism>
<sequence>MTAIVEDYEATYRWLNVSDAEKKRQIDYVRNRLKFEKFSHPIFEKDTFTKYFGNLDMSMPYRRRHQNNYLPLLKYNIEKRLNMFWTPPLDAHTERMEVGDKTYVGFGWEAVTWPFFATSLQPSLAFSNFVFAFQDEA</sequence>
<reference evidence="2" key="1">
    <citation type="submission" date="2016-11" db="UniProtKB">
        <authorList>
            <consortium name="WormBaseParasite"/>
        </authorList>
    </citation>
    <scope>IDENTIFICATION</scope>
</reference>
<dbReference type="WBParaSite" id="BXY_1365800.1">
    <property type="protein sequence ID" value="BXY_1365800.1"/>
    <property type="gene ID" value="BXY_1365800"/>
</dbReference>
<name>A0A1I7SKS7_BURXY</name>
<accession>A0A1I7SKS7</accession>
<evidence type="ECO:0000313" key="1">
    <source>
        <dbReference type="Proteomes" id="UP000095284"/>
    </source>
</evidence>
<dbReference type="Proteomes" id="UP000095284">
    <property type="component" value="Unplaced"/>
</dbReference>